<dbReference type="PROSITE" id="PS01095">
    <property type="entry name" value="GH18_1"/>
    <property type="match status" value="1"/>
</dbReference>
<dbReference type="Proteomes" id="UP001610444">
    <property type="component" value="Unassembled WGS sequence"/>
</dbReference>
<dbReference type="SMART" id="SM00636">
    <property type="entry name" value="Glyco_18"/>
    <property type="match status" value="1"/>
</dbReference>
<dbReference type="PANTHER" id="PTHR11177:SF402">
    <property type="entry name" value="CHITINASE"/>
    <property type="match status" value="1"/>
</dbReference>
<evidence type="ECO:0000256" key="13">
    <source>
        <dbReference type="SAM" id="SignalP"/>
    </source>
</evidence>
<dbReference type="InterPro" id="IPR050314">
    <property type="entry name" value="Glycosyl_Hydrlase_18"/>
</dbReference>
<dbReference type="Gene3D" id="3.10.50.10">
    <property type="match status" value="1"/>
</dbReference>
<dbReference type="SUPFAM" id="SSF54556">
    <property type="entry name" value="Chitinase insertion domain"/>
    <property type="match status" value="1"/>
</dbReference>
<evidence type="ECO:0000256" key="12">
    <source>
        <dbReference type="RuleBase" id="RU000489"/>
    </source>
</evidence>
<dbReference type="EMBL" id="JBFXLR010000023">
    <property type="protein sequence ID" value="KAL2849438.1"/>
    <property type="molecule type" value="Genomic_DNA"/>
</dbReference>
<dbReference type="SMART" id="SM00270">
    <property type="entry name" value="ChtBD1"/>
    <property type="match status" value="2"/>
</dbReference>
<dbReference type="Gene3D" id="3.30.60.10">
    <property type="entry name" value="Endochitinase-like"/>
    <property type="match status" value="1"/>
</dbReference>
<evidence type="ECO:0000259" key="15">
    <source>
        <dbReference type="PROSITE" id="PS51910"/>
    </source>
</evidence>
<comment type="similarity">
    <text evidence="2">Belongs to the glycosyl hydrolase 18 family. Chitinase class V subfamily.</text>
</comment>
<dbReference type="PROSITE" id="PS00026">
    <property type="entry name" value="CHIT_BIND_I_1"/>
    <property type="match status" value="1"/>
</dbReference>
<dbReference type="Pfam" id="PF00704">
    <property type="entry name" value="Glyco_hydro_18"/>
    <property type="match status" value="1"/>
</dbReference>
<evidence type="ECO:0000256" key="11">
    <source>
        <dbReference type="PROSITE-ProRule" id="PRU00261"/>
    </source>
</evidence>
<keyword evidence="6" id="KW-0146">Chitin degradation</keyword>
<gene>
    <name evidence="16" type="ORF">BJX68DRAFT_267286</name>
</gene>
<feature type="chain" id="PRO_5047483655" description="chitinase" evidence="13">
    <location>
        <begin position="28"/>
        <end position="1066"/>
    </location>
</feature>
<keyword evidence="11" id="KW-1015">Disulfide bond</keyword>
<evidence type="ECO:0000256" key="6">
    <source>
        <dbReference type="ARBA" id="ARBA00023024"/>
    </source>
</evidence>
<comment type="catalytic activity">
    <reaction evidence="1">
        <text>Random endo-hydrolysis of N-acetyl-beta-D-glucosaminide (1-&gt;4)-beta-linkages in chitin and chitodextrins.</text>
        <dbReference type="EC" id="3.2.1.14"/>
    </reaction>
</comment>
<dbReference type="PROSITE" id="PS50941">
    <property type="entry name" value="CHIT_BIND_I_2"/>
    <property type="match status" value="1"/>
</dbReference>
<feature type="domain" description="Chitin-binding type-1" evidence="14">
    <location>
        <begin position="69"/>
        <end position="112"/>
    </location>
</feature>
<evidence type="ECO:0000259" key="14">
    <source>
        <dbReference type="PROSITE" id="PS50941"/>
    </source>
</evidence>
<dbReference type="InterPro" id="IPR029070">
    <property type="entry name" value="Chitinase_insertion_sf"/>
</dbReference>
<evidence type="ECO:0000256" key="2">
    <source>
        <dbReference type="ARBA" id="ARBA00008682"/>
    </source>
</evidence>
<evidence type="ECO:0000256" key="8">
    <source>
        <dbReference type="ARBA" id="ARBA00023277"/>
    </source>
</evidence>
<protein>
    <recommendedName>
        <fullName evidence="3">chitinase</fullName>
        <ecNumber evidence="3">3.2.1.14</ecNumber>
    </recommendedName>
</protein>
<proteinExistence type="inferred from homology"/>
<dbReference type="InterPro" id="IPR018371">
    <property type="entry name" value="Chitin-binding_1_CS"/>
</dbReference>
<dbReference type="InterPro" id="IPR001579">
    <property type="entry name" value="Glyco_hydro_18_chit_AS"/>
</dbReference>
<dbReference type="Pfam" id="PF00187">
    <property type="entry name" value="Chitin_bind_1"/>
    <property type="match status" value="1"/>
</dbReference>
<dbReference type="GeneID" id="98160946"/>
<evidence type="ECO:0000256" key="10">
    <source>
        <dbReference type="ARBA" id="ARBA00023326"/>
    </source>
</evidence>
<feature type="disulfide bond" evidence="11">
    <location>
        <begin position="106"/>
        <end position="110"/>
    </location>
</feature>
<keyword evidence="7" id="KW-0843">Virulence</keyword>
<dbReference type="InterPro" id="IPR036861">
    <property type="entry name" value="Endochitinase-like_sf"/>
</dbReference>
<feature type="domain" description="GH18" evidence="15">
    <location>
        <begin position="125"/>
        <end position="479"/>
    </location>
</feature>
<dbReference type="InterPro" id="IPR017853">
    <property type="entry name" value="GH"/>
</dbReference>
<keyword evidence="9 12" id="KW-0326">Glycosidase</keyword>
<comment type="caution">
    <text evidence="11">Lacks conserved residue(s) required for the propagation of feature annotation.</text>
</comment>
<name>A0ABR4KAX4_9EURO</name>
<dbReference type="CDD" id="cd00035">
    <property type="entry name" value="ChtBD1"/>
    <property type="match status" value="1"/>
</dbReference>
<keyword evidence="17" id="KW-1185">Reference proteome</keyword>
<evidence type="ECO:0000256" key="4">
    <source>
        <dbReference type="ARBA" id="ARBA00022669"/>
    </source>
</evidence>
<keyword evidence="10" id="KW-0624">Polysaccharide degradation</keyword>
<comment type="caution">
    <text evidence="16">The sequence shown here is derived from an EMBL/GenBank/DDBJ whole genome shotgun (WGS) entry which is preliminary data.</text>
</comment>
<dbReference type="InterPro" id="IPR001002">
    <property type="entry name" value="Chitin-bd_1"/>
</dbReference>
<evidence type="ECO:0000313" key="17">
    <source>
        <dbReference type="Proteomes" id="UP001610444"/>
    </source>
</evidence>
<accession>A0ABR4KAX4</accession>
<evidence type="ECO:0000256" key="5">
    <source>
        <dbReference type="ARBA" id="ARBA00022801"/>
    </source>
</evidence>
<dbReference type="CDD" id="cd06922">
    <property type="entry name" value="ChtBD1_GH18_1"/>
    <property type="match status" value="1"/>
</dbReference>
<evidence type="ECO:0000256" key="3">
    <source>
        <dbReference type="ARBA" id="ARBA00012729"/>
    </source>
</evidence>
<dbReference type="RefSeq" id="XP_070898825.1">
    <property type="nucleotide sequence ID" value="XM_071045782.1"/>
</dbReference>
<dbReference type="PROSITE" id="PS51910">
    <property type="entry name" value="GH18_2"/>
    <property type="match status" value="1"/>
</dbReference>
<dbReference type="InterPro" id="IPR011583">
    <property type="entry name" value="Chitinase_II/V-like_cat"/>
</dbReference>
<feature type="disulfide bond" evidence="11">
    <location>
        <begin position="88"/>
        <end position="102"/>
    </location>
</feature>
<keyword evidence="13" id="KW-0732">Signal</keyword>
<evidence type="ECO:0000313" key="16">
    <source>
        <dbReference type="EMBL" id="KAL2849438.1"/>
    </source>
</evidence>
<keyword evidence="5 12" id="KW-0378">Hydrolase</keyword>
<dbReference type="EC" id="3.2.1.14" evidence="3"/>
<dbReference type="InterPro" id="IPR001223">
    <property type="entry name" value="Glyco_hydro18_cat"/>
</dbReference>
<evidence type="ECO:0000256" key="9">
    <source>
        <dbReference type="ARBA" id="ARBA00023295"/>
    </source>
</evidence>
<organism evidence="16 17">
    <name type="scientific">Aspergillus pseudodeflectus</name>
    <dbReference type="NCBI Taxonomy" id="176178"/>
    <lineage>
        <taxon>Eukaryota</taxon>
        <taxon>Fungi</taxon>
        <taxon>Dikarya</taxon>
        <taxon>Ascomycota</taxon>
        <taxon>Pezizomycotina</taxon>
        <taxon>Eurotiomycetes</taxon>
        <taxon>Eurotiomycetidae</taxon>
        <taxon>Eurotiales</taxon>
        <taxon>Aspergillaceae</taxon>
        <taxon>Aspergillus</taxon>
        <taxon>Aspergillus subgen. Nidulantes</taxon>
    </lineage>
</organism>
<feature type="disulfide bond" evidence="11">
    <location>
        <begin position="83"/>
        <end position="95"/>
    </location>
</feature>
<evidence type="ECO:0000256" key="7">
    <source>
        <dbReference type="ARBA" id="ARBA00023026"/>
    </source>
</evidence>
<dbReference type="PANTHER" id="PTHR11177">
    <property type="entry name" value="CHITINASE"/>
    <property type="match status" value="1"/>
</dbReference>
<keyword evidence="8" id="KW-0119">Carbohydrate metabolism</keyword>
<dbReference type="SUPFAM" id="SSF51445">
    <property type="entry name" value="(Trans)glycosidases"/>
    <property type="match status" value="1"/>
</dbReference>
<reference evidence="16 17" key="1">
    <citation type="submission" date="2024-07" db="EMBL/GenBank/DDBJ databases">
        <title>Section-level genome sequencing and comparative genomics of Aspergillus sections Usti and Cavernicolus.</title>
        <authorList>
            <consortium name="Lawrence Berkeley National Laboratory"/>
            <person name="Nybo J.L."/>
            <person name="Vesth T.C."/>
            <person name="Theobald S."/>
            <person name="Frisvad J.C."/>
            <person name="Larsen T.O."/>
            <person name="Kjaerboelling I."/>
            <person name="Rothschild-Mancinelli K."/>
            <person name="Lyhne E.K."/>
            <person name="Kogle M.E."/>
            <person name="Barry K."/>
            <person name="Clum A."/>
            <person name="Na H."/>
            <person name="Ledsgaard L."/>
            <person name="Lin J."/>
            <person name="Lipzen A."/>
            <person name="Kuo A."/>
            <person name="Riley R."/>
            <person name="Mondo S."/>
            <person name="LaButti K."/>
            <person name="Haridas S."/>
            <person name="Pangalinan J."/>
            <person name="Salamov A.A."/>
            <person name="Simmons B.A."/>
            <person name="Magnuson J.K."/>
            <person name="Chen J."/>
            <person name="Drula E."/>
            <person name="Henrissat B."/>
            <person name="Wiebenga A."/>
            <person name="Lubbers R.J."/>
            <person name="Gomes A.C."/>
            <person name="Macurrencykelacurrency M.R."/>
            <person name="Stajich J."/>
            <person name="Grigoriev I.V."/>
            <person name="Mortensen U.H."/>
            <person name="De vries R.P."/>
            <person name="Baker S.E."/>
            <person name="Andersen M.R."/>
        </authorList>
    </citation>
    <scope>NUCLEOTIDE SEQUENCE [LARGE SCALE GENOMIC DNA]</scope>
    <source>
        <strain evidence="16 17">CBS 756.74</strain>
    </source>
</reference>
<keyword evidence="4 11" id="KW-0147">Chitin-binding</keyword>
<sequence length="1066" mass="116306">MHFGPLSRRTLPVLVCLSWQFWAISNADSSGTCSPTQSCTSGCCSTSGFCGFGPEFCGQGNCTSSCDAKAECGPYAEPDSYNCPLNVCCSEYGFCGTTEDFCGEGCLTGCDKVTQPSCGGASSDSKIIGYYQSWSYKRKCNAWAPENIVAGAWTHLNYAFALIGSDHRIAVMNSYDRDLYPRFTSLKQRTPGLSVYISVGGWDAGGQSFSDMVSTSANRAIFVQSAISFMRTYGFDGIDIDWEYPAADDRDGVPADTANLVSFLKELKAACGTVYGVTVTLPSSYWYLKGFDLAGMEPYVDWFNFMSYDIHGTWDGNSPWTKSVVQPHTNLSEISEGLDLLWRNKINPHKVILGEAFYGRSFTLVDPTCTTPGCPFREGDDASGGDPGECTDTRGILSDAEIQKIIRQHDLTPVLDKQAGVKYIVWDNNQWVSYDDSETLEMKRAFANDKCLGGRMVWAIDMDDNVSKQATVNLHMGGLANLGDKVLVNPAFALSKLNAISTQNSVPLLSYWTDCSATPKCAAGYYAWTFGHGKVYDSDRGAYAADGCHGGGNGYNRALCVQSDVLGYGCQWYGKPKGCGQTCPIGHILMGQNTHIGGAKTGCKSGHFSSYCCREIVASHDYSCPNTNANNLLSGGQGVLGPVVARFKDDPTLDTTLGEVYTCFLSVLTFLALVGAARYIPNIIPGHFERYRGFVPINNVAYTAEAEKPCTATVTTHTQVKSVTSSPKTVTCDGSRYPQACAHYSSVMSRQDLTTFPCPLTQTNRAVPSQWDDEHDASWLKWIPNFPKNLGQNKCNRDEYPPIRFVEAAGSPYQQYLRFLPESQNKGAGQYWRGICGKPKKETKTEGGPIDDQTCTEVVSTIYTVPAMVMEFTKVNGDLINDNPCLPIITDDPGFAFLWDDPWYKTNKQHKTADYAEEPDQALVSGKTQPRNKPAKRWAEGAIDGSDILDLLADVPPTAGYVPTLPLDFDPADLVVDDGNSSRRATPEELYESLGLIKCTSPACEEERQALGQSTSSTISTTHVTPEIPTTIPAADTQQSLLPLPLPAATSSFHHQHYHHHNLGAQ</sequence>
<dbReference type="Gene3D" id="3.20.20.80">
    <property type="entry name" value="Glycosidases"/>
    <property type="match status" value="1"/>
</dbReference>
<evidence type="ECO:0000256" key="1">
    <source>
        <dbReference type="ARBA" id="ARBA00000822"/>
    </source>
</evidence>
<feature type="signal peptide" evidence="13">
    <location>
        <begin position="1"/>
        <end position="27"/>
    </location>
</feature>
<dbReference type="SUPFAM" id="SSF57016">
    <property type="entry name" value="Plant lectins/antimicrobial peptides"/>
    <property type="match status" value="1"/>
</dbReference>